<organism evidence="1 2">
    <name type="scientific">Paenibacillus sepulcri</name>
    <dbReference type="NCBI Taxonomy" id="359917"/>
    <lineage>
        <taxon>Bacteria</taxon>
        <taxon>Bacillati</taxon>
        <taxon>Bacillota</taxon>
        <taxon>Bacilli</taxon>
        <taxon>Bacillales</taxon>
        <taxon>Paenibacillaceae</taxon>
        <taxon>Paenibacillus</taxon>
    </lineage>
</organism>
<reference evidence="1 2" key="1">
    <citation type="submission" date="2021-07" db="EMBL/GenBank/DDBJ databases">
        <title>Paenibacillus radiodurans sp. nov., isolated from the southeastern edge of Tengger Desert.</title>
        <authorList>
            <person name="Zhang G."/>
        </authorList>
    </citation>
    <scope>NUCLEOTIDE SEQUENCE [LARGE SCALE GENOMIC DNA]</scope>
    <source>
        <strain evidence="1 2">CCM 7311</strain>
    </source>
</reference>
<accession>A0ABS7C8P4</accession>
<sequence length="55" mass="6128">MDKRKVIAAYKRGFINVQECAQILGIDMAQLSGLMTDPYLSADPKVRLDKQSVNS</sequence>
<protein>
    <submittedName>
        <fullName evidence="1">Uncharacterized protein</fullName>
    </submittedName>
</protein>
<dbReference type="Proteomes" id="UP001519887">
    <property type="component" value="Unassembled WGS sequence"/>
</dbReference>
<proteinExistence type="predicted"/>
<evidence type="ECO:0000313" key="1">
    <source>
        <dbReference type="EMBL" id="MBW7457051.1"/>
    </source>
</evidence>
<keyword evidence="2" id="KW-1185">Reference proteome</keyword>
<evidence type="ECO:0000313" key="2">
    <source>
        <dbReference type="Proteomes" id="UP001519887"/>
    </source>
</evidence>
<dbReference type="RefSeq" id="WP_210041407.1">
    <property type="nucleotide sequence ID" value="NZ_JBHLVU010000073.1"/>
</dbReference>
<gene>
    <name evidence="1" type="ORF">K0U00_23730</name>
</gene>
<dbReference type="EMBL" id="JAHZIK010000736">
    <property type="protein sequence ID" value="MBW7457051.1"/>
    <property type="molecule type" value="Genomic_DNA"/>
</dbReference>
<comment type="caution">
    <text evidence="1">The sequence shown here is derived from an EMBL/GenBank/DDBJ whole genome shotgun (WGS) entry which is preliminary data.</text>
</comment>
<name>A0ABS7C8P4_9BACL</name>